<dbReference type="GO" id="GO:0003735">
    <property type="term" value="F:structural constituent of ribosome"/>
    <property type="evidence" value="ECO:0007669"/>
    <property type="project" value="InterPro"/>
</dbReference>
<dbReference type="Pfam" id="PF00467">
    <property type="entry name" value="KOW"/>
    <property type="match status" value="1"/>
</dbReference>
<comment type="similarity">
    <text evidence="2">Belongs to the universal ribosomal protein uL24 family.</text>
</comment>
<dbReference type="OrthoDB" id="359154at2759"/>
<dbReference type="SUPFAM" id="SSF50104">
    <property type="entry name" value="Translation proteins SH3-like domain"/>
    <property type="match status" value="1"/>
</dbReference>
<comment type="subunit">
    <text evidence="3">Part of the 50S ribosomal subunit.</text>
</comment>
<keyword evidence="4 9" id="KW-0689">Ribosomal protein</keyword>
<sequence>MSRFVKAYLKAKRLNQRQTPLPWTPRFLELSKEPSIPPPLRERQQPQRVDLAKHLNIKEGDLVRVLHGRDQNRSGIVLKIDSRKNTVIVEGCNLKRSFWSPRSAGPSILTEEMPIHITNVSLLDPITKRPTRVKRRYTMQGECVRISKISGCAMPEPLSPIPRPPNAYQEFLAEKAKGPPIKEKYANPDPLHLQMLTQLGRDGCVSDSLRMHPLSPNTWASYAAVSIGKTVDLLAVEANRSFPLANTEEYLLQDAFTENAERPHRGFVVILHFHRISRKP</sequence>
<keyword evidence="8" id="KW-1185">Reference proteome</keyword>
<evidence type="ECO:0000256" key="5">
    <source>
        <dbReference type="ARBA" id="ARBA00023274"/>
    </source>
</evidence>
<evidence type="ECO:0000313" key="9">
    <source>
        <dbReference type="RefSeq" id="XP_026194531.1"/>
    </source>
</evidence>
<dbReference type="GO" id="GO:0005840">
    <property type="term" value="C:ribosome"/>
    <property type="evidence" value="ECO:0007669"/>
    <property type="project" value="UniProtKB-KW"/>
</dbReference>
<dbReference type="NCBIfam" id="TIGR01079">
    <property type="entry name" value="rplX_bact"/>
    <property type="match status" value="1"/>
</dbReference>
<dbReference type="RefSeq" id="XP_026194531.1">
    <property type="nucleotide sequence ID" value="XM_026338746.1"/>
</dbReference>
<dbReference type="InterPro" id="IPR041988">
    <property type="entry name" value="Ribosomal_uL24_KOW"/>
</dbReference>
<dbReference type="Gene3D" id="2.30.30.30">
    <property type="match status" value="1"/>
</dbReference>
<evidence type="ECO:0000256" key="4">
    <source>
        <dbReference type="ARBA" id="ARBA00022980"/>
    </source>
</evidence>
<reference evidence="9" key="1">
    <citation type="submission" date="2025-08" db="UniProtKB">
        <authorList>
            <consortium name="RefSeq"/>
        </authorList>
    </citation>
    <scope>IDENTIFICATION</scope>
</reference>
<dbReference type="GeneID" id="34621153"/>
<evidence type="ECO:0000259" key="7">
    <source>
        <dbReference type="SMART" id="SM00739"/>
    </source>
</evidence>
<organism evidence="8 9">
    <name type="scientific">Cyclospora cayetanensis</name>
    <dbReference type="NCBI Taxonomy" id="88456"/>
    <lineage>
        <taxon>Eukaryota</taxon>
        <taxon>Sar</taxon>
        <taxon>Alveolata</taxon>
        <taxon>Apicomplexa</taxon>
        <taxon>Conoidasida</taxon>
        <taxon>Coccidia</taxon>
        <taxon>Eucoccidiorida</taxon>
        <taxon>Eimeriorina</taxon>
        <taxon>Eimeriidae</taxon>
        <taxon>Cyclospora</taxon>
    </lineage>
</organism>
<dbReference type="GO" id="GO:0006412">
    <property type="term" value="P:translation"/>
    <property type="evidence" value="ECO:0007669"/>
    <property type="project" value="InterPro"/>
</dbReference>
<dbReference type="GO" id="GO:0003723">
    <property type="term" value="F:RNA binding"/>
    <property type="evidence" value="ECO:0007669"/>
    <property type="project" value="InterPro"/>
</dbReference>
<dbReference type="CDD" id="cd06089">
    <property type="entry name" value="KOW_RPL26"/>
    <property type="match status" value="1"/>
</dbReference>
<evidence type="ECO:0000313" key="8">
    <source>
        <dbReference type="Proteomes" id="UP000515125"/>
    </source>
</evidence>
<gene>
    <name evidence="9" type="primary">LOC34621153</name>
</gene>
<dbReference type="InterPro" id="IPR005824">
    <property type="entry name" value="KOW"/>
</dbReference>
<comment type="function">
    <text evidence="1">One of two assembly initiator proteins, it binds directly to the 5'-end of the 23S rRNA, where it nucleates assembly of the 50S subunit.</text>
</comment>
<evidence type="ECO:0000256" key="6">
    <source>
        <dbReference type="ARBA" id="ARBA00035282"/>
    </source>
</evidence>
<evidence type="ECO:0000256" key="3">
    <source>
        <dbReference type="ARBA" id="ARBA00011838"/>
    </source>
</evidence>
<dbReference type="InterPro" id="IPR014722">
    <property type="entry name" value="Rib_uL2_dom2"/>
</dbReference>
<dbReference type="Proteomes" id="UP000515125">
    <property type="component" value="Unplaced"/>
</dbReference>
<feature type="domain" description="KOW" evidence="7">
    <location>
        <begin position="56"/>
        <end position="83"/>
    </location>
</feature>
<dbReference type="GO" id="GO:1990904">
    <property type="term" value="C:ribonucleoprotein complex"/>
    <property type="evidence" value="ECO:0007669"/>
    <property type="project" value="UniProtKB-KW"/>
</dbReference>
<dbReference type="PANTHER" id="PTHR12903">
    <property type="entry name" value="MITOCHONDRIAL RIBOSOMAL PROTEIN L24"/>
    <property type="match status" value="1"/>
</dbReference>
<evidence type="ECO:0000256" key="2">
    <source>
        <dbReference type="ARBA" id="ARBA00010618"/>
    </source>
</evidence>
<evidence type="ECO:0000256" key="1">
    <source>
        <dbReference type="ARBA" id="ARBA00004072"/>
    </source>
</evidence>
<keyword evidence="5" id="KW-0687">Ribonucleoprotein</keyword>
<dbReference type="AlphaFoldDB" id="A0A6P6S314"/>
<dbReference type="Pfam" id="PF17136">
    <property type="entry name" value="ribosomal_L24"/>
    <property type="match status" value="1"/>
</dbReference>
<protein>
    <recommendedName>
        <fullName evidence="6">Large ribosomal subunit protein uL24c</fullName>
    </recommendedName>
</protein>
<dbReference type="SMART" id="SM00739">
    <property type="entry name" value="KOW"/>
    <property type="match status" value="1"/>
</dbReference>
<accession>A0A6P6S314</accession>
<dbReference type="InterPro" id="IPR057264">
    <property type="entry name" value="Ribosomal_uL24_C"/>
</dbReference>
<dbReference type="InterPro" id="IPR003256">
    <property type="entry name" value="Ribosomal_uL24"/>
</dbReference>
<dbReference type="InterPro" id="IPR008991">
    <property type="entry name" value="Translation_prot_SH3-like_sf"/>
</dbReference>
<dbReference type="HAMAP" id="MF_01326_B">
    <property type="entry name" value="Ribosomal_uL24_B"/>
    <property type="match status" value="1"/>
</dbReference>
<proteinExistence type="inferred from homology"/>
<name>A0A6P6S314_9EIME</name>